<evidence type="ECO:0000313" key="1">
    <source>
        <dbReference type="EMBL" id="CAD9309408.1"/>
    </source>
</evidence>
<organism evidence="1">
    <name type="scientific">Grammatophora oceanica</name>
    <dbReference type="NCBI Taxonomy" id="210454"/>
    <lineage>
        <taxon>Eukaryota</taxon>
        <taxon>Sar</taxon>
        <taxon>Stramenopiles</taxon>
        <taxon>Ochrophyta</taxon>
        <taxon>Bacillariophyta</taxon>
        <taxon>Fragilariophyceae</taxon>
        <taxon>Fragilariophycidae</taxon>
        <taxon>Rhabdonematales</taxon>
        <taxon>Grammatophoraceae</taxon>
        <taxon>Grammatophora</taxon>
    </lineage>
</organism>
<proteinExistence type="predicted"/>
<sequence>MSVAGSSTSFLGMSMHGSMHGSVSCCSVVVGDGEQQQLPRCCPIGHALEQGLKLQTRQRQLKKKLGISLPLRKIDIKCDGCSLSIVSKTIGGCCQECDVDLCQQCFTGCSSTEEADEQQQQHQQYDERSLMDSTRHSICSFSSVSCGGTTRKQDDATVATSVESFASEFDLLETVDLGDRLDSTSAAHQHAAGELPVSLLFEESQGDRRFSSCSHLAAKFDEVTAMFDDDEEEEADFDCRRLPGSVQAMRSLTIAARRSAAARGA</sequence>
<dbReference type="SUPFAM" id="SSF57850">
    <property type="entry name" value="RING/U-box"/>
    <property type="match status" value="1"/>
</dbReference>
<dbReference type="AlphaFoldDB" id="A0A7S1YKI9"/>
<dbReference type="EMBL" id="HBGK01049523">
    <property type="protein sequence ID" value="CAD9309408.1"/>
    <property type="molecule type" value="Transcribed_RNA"/>
</dbReference>
<protein>
    <submittedName>
        <fullName evidence="1">Uncharacterized protein</fullName>
    </submittedName>
</protein>
<reference evidence="1" key="1">
    <citation type="submission" date="2021-01" db="EMBL/GenBank/DDBJ databases">
        <authorList>
            <person name="Corre E."/>
            <person name="Pelletier E."/>
            <person name="Niang G."/>
            <person name="Scheremetjew M."/>
            <person name="Finn R."/>
            <person name="Kale V."/>
            <person name="Holt S."/>
            <person name="Cochrane G."/>
            <person name="Meng A."/>
            <person name="Brown T."/>
            <person name="Cohen L."/>
        </authorList>
    </citation>
    <scope>NUCLEOTIDE SEQUENCE</scope>
    <source>
        <strain evidence="1">CCMP 410</strain>
    </source>
</reference>
<gene>
    <name evidence="1" type="ORF">GOCE00092_LOCUS25989</name>
</gene>
<name>A0A7S1YKI9_9STRA</name>
<accession>A0A7S1YKI9</accession>